<evidence type="ECO:0000313" key="1">
    <source>
        <dbReference type="EMBL" id="KOX71093.1"/>
    </source>
</evidence>
<name>A0A0M8ZWK9_9HYME</name>
<proteinExistence type="predicted"/>
<dbReference type="EMBL" id="KQ435847">
    <property type="protein sequence ID" value="KOX71093.1"/>
    <property type="molecule type" value="Genomic_DNA"/>
</dbReference>
<accession>A0A0M8ZWK9</accession>
<evidence type="ECO:0000313" key="2">
    <source>
        <dbReference type="Proteomes" id="UP000053105"/>
    </source>
</evidence>
<organism evidence="1 2">
    <name type="scientific">Melipona quadrifasciata</name>
    <dbReference type="NCBI Taxonomy" id="166423"/>
    <lineage>
        <taxon>Eukaryota</taxon>
        <taxon>Metazoa</taxon>
        <taxon>Ecdysozoa</taxon>
        <taxon>Arthropoda</taxon>
        <taxon>Hexapoda</taxon>
        <taxon>Insecta</taxon>
        <taxon>Pterygota</taxon>
        <taxon>Neoptera</taxon>
        <taxon>Endopterygota</taxon>
        <taxon>Hymenoptera</taxon>
        <taxon>Apocrita</taxon>
        <taxon>Aculeata</taxon>
        <taxon>Apoidea</taxon>
        <taxon>Anthophila</taxon>
        <taxon>Apidae</taxon>
        <taxon>Melipona</taxon>
    </lineage>
</organism>
<sequence length="66" mass="7413">MLNLLLSGTGEGRRRTSKVPSVEALTLKEFVCWPELPGSSVNSLEMSVKTAMTCQIKIIESIRRYR</sequence>
<dbReference type="Proteomes" id="UP000053105">
    <property type="component" value="Unassembled WGS sequence"/>
</dbReference>
<reference evidence="1 2" key="1">
    <citation type="submission" date="2015-07" db="EMBL/GenBank/DDBJ databases">
        <title>The genome of Melipona quadrifasciata.</title>
        <authorList>
            <person name="Pan H."/>
            <person name="Kapheim K."/>
        </authorList>
    </citation>
    <scope>NUCLEOTIDE SEQUENCE [LARGE SCALE GENOMIC DNA]</scope>
    <source>
        <strain evidence="1">0111107301</strain>
        <tissue evidence="1">Whole body</tissue>
    </source>
</reference>
<keyword evidence="2" id="KW-1185">Reference proteome</keyword>
<dbReference type="AlphaFoldDB" id="A0A0M8ZWK9"/>
<gene>
    <name evidence="1" type="ORF">WN51_04628</name>
</gene>
<protein>
    <submittedName>
        <fullName evidence="1">Uncharacterized protein</fullName>
    </submittedName>
</protein>